<evidence type="ECO:0000313" key="1">
    <source>
        <dbReference type="EMBL" id="OGD11759.1"/>
    </source>
</evidence>
<dbReference type="EMBL" id="MEXV01000036">
    <property type="protein sequence ID" value="OGD11759.1"/>
    <property type="molecule type" value="Genomic_DNA"/>
</dbReference>
<dbReference type="AlphaFoldDB" id="A0A1F4ZZD0"/>
<name>A0A1F4ZZD0_9BACT</name>
<reference evidence="1 2" key="1">
    <citation type="journal article" date="2016" name="Nat. Commun.">
        <title>Thousands of microbial genomes shed light on interconnected biogeochemical processes in an aquifer system.</title>
        <authorList>
            <person name="Anantharaman K."/>
            <person name="Brown C.T."/>
            <person name="Hug L.A."/>
            <person name="Sharon I."/>
            <person name="Castelle C.J."/>
            <person name="Probst A.J."/>
            <person name="Thomas B.C."/>
            <person name="Singh A."/>
            <person name="Wilkins M.J."/>
            <person name="Karaoz U."/>
            <person name="Brodie E.L."/>
            <person name="Williams K.H."/>
            <person name="Hubbard S.S."/>
            <person name="Banfield J.F."/>
        </authorList>
    </citation>
    <scope>NUCLEOTIDE SEQUENCE [LARGE SCALE GENOMIC DNA]</scope>
</reference>
<proteinExistence type="predicted"/>
<organism evidence="1 2">
    <name type="scientific">Candidatus Amesbacteria bacterium RIFOXYD1_FULL_47_9</name>
    <dbReference type="NCBI Taxonomy" id="1797267"/>
    <lineage>
        <taxon>Bacteria</taxon>
        <taxon>Candidatus Amesiibacteriota</taxon>
    </lineage>
</organism>
<sequence length="69" mass="7616">MSENTPLPLEEIISQKLRGKASRLGVSTAEVLRRALAVYRLRQSLEGSQPIRRVGTDPECEIGLRSANP</sequence>
<protein>
    <recommendedName>
        <fullName evidence="3">Ribbon-helix-helix protein CopG domain-containing protein</fullName>
    </recommendedName>
</protein>
<accession>A0A1F4ZZD0</accession>
<evidence type="ECO:0000313" key="2">
    <source>
        <dbReference type="Proteomes" id="UP000178579"/>
    </source>
</evidence>
<dbReference type="Proteomes" id="UP000178579">
    <property type="component" value="Unassembled WGS sequence"/>
</dbReference>
<evidence type="ECO:0008006" key="3">
    <source>
        <dbReference type="Google" id="ProtNLM"/>
    </source>
</evidence>
<gene>
    <name evidence="1" type="ORF">A2576_02770</name>
</gene>
<comment type="caution">
    <text evidence="1">The sequence shown here is derived from an EMBL/GenBank/DDBJ whole genome shotgun (WGS) entry which is preliminary data.</text>
</comment>